<keyword evidence="3" id="KW-1185">Reference proteome</keyword>
<proteinExistence type="predicted"/>
<name>A0ABN3A9W0_9ACTN</name>
<organism evidence="2 3">
    <name type="scientific">Actinomadura napierensis</name>
    <dbReference type="NCBI Taxonomy" id="267854"/>
    <lineage>
        <taxon>Bacteria</taxon>
        <taxon>Bacillati</taxon>
        <taxon>Actinomycetota</taxon>
        <taxon>Actinomycetes</taxon>
        <taxon>Streptosporangiales</taxon>
        <taxon>Thermomonosporaceae</taxon>
        <taxon>Actinomadura</taxon>
    </lineage>
</organism>
<evidence type="ECO:0000256" key="1">
    <source>
        <dbReference type="SAM" id="MobiDB-lite"/>
    </source>
</evidence>
<dbReference type="EMBL" id="BAAAMR010000075">
    <property type="protein sequence ID" value="GAA2157103.1"/>
    <property type="molecule type" value="Genomic_DNA"/>
</dbReference>
<protein>
    <submittedName>
        <fullName evidence="2">Uncharacterized protein</fullName>
    </submittedName>
</protein>
<gene>
    <name evidence="2" type="ORF">GCM10009727_66690</name>
</gene>
<feature type="region of interest" description="Disordered" evidence="1">
    <location>
        <begin position="52"/>
        <end position="127"/>
    </location>
</feature>
<dbReference type="Proteomes" id="UP001501020">
    <property type="component" value="Unassembled WGS sequence"/>
</dbReference>
<reference evidence="2 3" key="1">
    <citation type="journal article" date="2019" name="Int. J. Syst. Evol. Microbiol.">
        <title>The Global Catalogue of Microorganisms (GCM) 10K type strain sequencing project: providing services to taxonomists for standard genome sequencing and annotation.</title>
        <authorList>
            <consortium name="The Broad Institute Genomics Platform"/>
            <consortium name="The Broad Institute Genome Sequencing Center for Infectious Disease"/>
            <person name="Wu L."/>
            <person name="Ma J."/>
        </authorList>
    </citation>
    <scope>NUCLEOTIDE SEQUENCE [LARGE SCALE GENOMIC DNA]</scope>
    <source>
        <strain evidence="2 3">JCM 13850</strain>
    </source>
</reference>
<evidence type="ECO:0000313" key="2">
    <source>
        <dbReference type="EMBL" id="GAA2157103.1"/>
    </source>
</evidence>
<sequence length="127" mass="13924">MVAVTDSLSRLPEDTELVLIPYACNFKAGLLELWWGNAELLDDDGNLEWHHCEPIPVPDTPPSGRRKLQPAVDSLSPGAGPRFDQGPIPMPPIVPRTPVEVNNSEKYPPINENADSSDQDVADNEES</sequence>
<accession>A0ABN3A9W0</accession>
<feature type="compositionally biased region" description="Acidic residues" evidence="1">
    <location>
        <begin position="115"/>
        <end position="127"/>
    </location>
</feature>
<comment type="caution">
    <text evidence="2">The sequence shown here is derived from an EMBL/GenBank/DDBJ whole genome shotgun (WGS) entry which is preliminary data.</text>
</comment>
<evidence type="ECO:0000313" key="3">
    <source>
        <dbReference type="Proteomes" id="UP001501020"/>
    </source>
</evidence>